<dbReference type="EMBL" id="BSTX01000002">
    <property type="protein sequence ID" value="GLZ78328.1"/>
    <property type="molecule type" value="Genomic_DNA"/>
</dbReference>
<protein>
    <submittedName>
        <fullName evidence="1">Uncharacterized protein</fullName>
    </submittedName>
</protein>
<reference evidence="1" key="1">
    <citation type="submission" date="2023-03" db="EMBL/GenBank/DDBJ databases">
        <title>Actinorhabdospora filicis NBRC 111898.</title>
        <authorList>
            <person name="Ichikawa N."/>
            <person name="Sato H."/>
            <person name="Tonouchi N."/>
        </authorList>
    </citation>
    <scope>NUCLEOTIDE SEQUENCE</scope>
    <source>
        <strain evidence="1">NBRC 111898</strain>
    </source>
</reference>
<organism evidence="1 2">
    <name type="scientific">Actinorhabdospora filicis</name>
    <dbReference type="NCBI Taxonomy" id="1785913"/>
    <lineage>
        <taxon>Bacteria</taxon>
        <taxon>Bacillati</taxon>
        <taxon>Actinomycetota</taxon>
        <taxon>Actinomycetes</taxon>
        <taxon>Micromonosporales</taxon>
        <taxon>Micromonosporaceae</taxon>
        <taxon>Actinorhabdospora</taxon>
    </lineage>
</organism>
<accession>A0A9W6SLR9</accession>
<evidence type="ECO:0000313" key="2">
    <source>
        <dbReference type="Proteomes" id="UP001165079"/>
    </source>
</evidence>
<evidence type="ECO:0000313" key="1">
    <source>
        <dbReference type="EMBL" id="GLZ78328.1"/>
    </source>
</evidence>
<name>A0A9W6SLR9_9ACTN</name>
<keyword evidence="2" id="KW-1185">Reference proteome</keyword>
<sequence length="222" mass="24821">MPHRRFYRHYLTYEQVVRITLPANPETARLSLAGRTEWVQLGRRHARVLLDAERVERIQLYAAGIQREPDSGRYYRDIPLPALPRLGSLRLGTLRPWRAGRLAAALQGGADTEIAVRHPEDGTLRAISGFRRLGLITLDIGPLHQSEPGALTRRFTIGDLHVLASSVHPRFRVLCRQFGDAGLVLRPVIGLGFESPSLRSLIPGAACTPGVLDRLIRLLQVR</sequence>
<proteinExistence type="predicted"/>
<dbReference type="AlphaFoldDB" id="A0A9W6SLR9"/>
<comment type="caution">
    <text evidence="1">The sequence shown here is derived from an EMBL/GenBank/DDBJ whole genome shotgun (WGS) entry which is preliminary data.</text>
</comment>
<dbReference type="RefSeq" id="WP_285663486.1">
    <property type="nucleotide sequence ID" value="NZ_BSTX01000002.1"/>
</dbReference>
<dbReference type="Proteomes" id="UP001165079">
    <property type="component" value="Unassembled WGS sequence"/>
</dbReference>
<gene>
    <name evidence="1" type="ORF">Afil01_31350</name>
</gene>